<dbReference type="SUPFAM" id="SSF48371">
    <property type="entry name" value="ARM repeat"/>
    <property type="match status" value="1"/>
</dbReference>
<organism evidence="7">
    <name type="scientific">Ananas comosus var. bracteatus</name>
    <name type="common">red pineapple</name>
    <dbReference type="NCBI Taxonomy" id="296719"/>
    <lineage>
        <taxon>Eukaryota</taxon>
        <taxon>Viridiplantae</taxon>
        <taxon>Streptophyta</taxon>
        <taxon>Embryophyta</taxon>
        <taxon>Tracheophyta</taxon>
        <taxon>Spermatophyta</taxon>
        <taxon>Magnoliopsida</taxon>
        <taxon>Liliopsida</taxon>
        <taxon>Poales</taxon>
        <taxon>Bromeliaceae</taxon>
        <taxon>Bromelioideae</taxon>
        <taxon>Ananas</taxon>
    </lineage>
</organism>
<dbReference type="GO" id="GO:0005049">
    <property type="term" value="F:nuclear export signal receptor activity"/>
    <property type="evidence" value="ECO:0007669"/>
    <property type="project" value="InterPro"/>
</dbReference>
<evidence type="ECO:0000313" key="7">
    <source>
        <dbReference type="EMBL" id="CAD1831622.1"/>
    </source>
</evidence>
<proteinExistence type="inferred from homology"/>
<dbReference type="GO" id="GO:0000056">
    <property type="term" value="P:ribosomal small subunit export from nucleus"/>
    <property type="evidence" value="ECO:0007669"/>
    <property type="project" value="TreeGrafter"/>
</dbReference>
<evidence type="ECO:0000256" key="1">
    <source>
        <dbReference type="ARBA" id="ARBA00004123"/>
    </source>
</evidence>
<reference evidence="7" key="1">
    <citation type="submission" date="2020-07" db="EMBL/GenBank/DDBJ databases">
        <authorList>
            <person name="Lin J."/>
        </authorList>
    </citation>
    <scope>NUCLEOTIDE SEQUENCE</scope>
</reference>
<keyword evidence="4" id="KW-0653">Protein transport</keyword>
<feature type="domain" description="Exportin-1 C-terminal" evidence="6">
    <location>
        <begin position="69"/>
        <end position="227"/>
    </location>
</feature>
<dbReference type="SMART" id="SM01102">
    <property type="entry name" value="CRM1_C"/>
    <property type="match status" value="1"/>
</dbReference>
<dbReference type="InterPro" id="IPR016024">
    <property type="entry name" value="ARM-type_fold"/>
</dbReference>
<dbReference type="AlphaFoldDB" id="A0A6V7PL52"/>
<dbReference type="InterPro" id="IPR045065">
    <property type="entry name" value="XPO1/5"/>
</dbReference>
<comment type="similarity">
    <text evidence="2">Belongs to the exportin family.</text>
</comment>
<dbReference type="PANTHER" id="PTHR11223:SF2">
    <property type="entry name" value="EXPORTIN-1"/>
    <property type="match status" value="1"/>
</dbReference>
<evidence type="ECO:0000256" key="4">
    <source>
        <dbReference type="ARBA" id="ARBA00022927"/>
    </source>
</evidence>
<name>A0A6V7PL52_ANACO</name>
<dbReference type="PANTHER" id="PTHR11223">
    <property type="entry name" value="EXPORTIN 1/5"/>
    <property type="match status" value="1"/>
</dbReference>
<dbReference type="GO" id="GO:0005737">
    <property type="term" value="C:cytoplasm"/>
    <property type="evidence" value="ECO:0007669"/>
    <property type="project" value="TreeGrafter"/>
</dbReference>
<evidence type="ECO:0000259" key="6">
    <source>
        <dbReference type="SMART" id="SM01102"/>
    </source>
</evidence>
<dbReference type="EMBL" id="LR862149">
    <property type="protein sequence ID" value="CAD1831622.1"/>
    <property type="molecule type" value="Genomic_DNA"/>
</dbReference>
<dbReference type="GO" id="GO:0005634">
    <property type="term" value="C:nucleus"/>
    <property type="evidence" value="ECO:0007669"/>
    <property type="project" value="UniProtKB-SubCell"/>
</dbReference>
<dbReference type="Gene3D" id="1.25.10.10">
    <property type="entry name" value="Leucine-rich Repeat Variant"/>
    <property type="match status" value="1"/>
</dbReference>
<protein>
    <recommendedName>
        <fullName evidence="6">Exportin-1 C-terminal domain-containing protein</fullName>
    </recommendedName>
</protein>
<keyword evidence="3" id="KW-0813">Transport</keyword>
<dbReference type="Pfam" id="PF08767">
    <property type="entry name" value="CRM1_C"/>
    <property type="match status" value="1"/>
</dbReference>
<dbReference type="InterPro" id="IPR014877">
    <property type="entry name" value="XPO1_C_dom"/>
</dbReference>
<dbReference type="GO" id="GO:0000055">
    <property type="term" value="P:ribosomal large subunit export from nucleus"/>
    <property type="evidence" value="ECO:0007669"/>
    <property type="project" value="TreeGrafter"/>
</dbReference>
<sequence>MNLRNKSCNSVTPAELATFGRPKPISGRLKPLGCSFAPLWFHRPLCAAPVNGSGGSHLPLATCQHKRYLRGVIFGPTSGRPKYGPEFASSSDQIYTQLLGDPRPQLKLVMDSINWAFRHTERNIAETGLNLLLEMMKNFQMSEFCNQFYRTYYMNIEQKIFAVLTDTFHKPGFKLHVDSGSLIEPLWDASTVPYPYPNNMMFVRDYTIKLLGTSFPNMTVAEVVYPTFSAHFPWPRKHSFLSVAPRGGLVEKKCKD</sequence>
<dbReference type="InterPro" id="IPR011989">
    <property type="entry name" value="ARM-like"/>
</dbReference>
<evidence type="ECO:0000256" key="2">
    <source>
        <dbReference type="ARBA" id="ARBA00009466"/>
    </source>
</evidence>
<gene>
    <name evidence="7" type="ORF">CB5_LOCUS14833</name>
</gene>
<accession>A0A6V7PL52</accession>
<evidence type="ECO:0000256" key="3">
    <source>
        <dbReference type="ARBA" id="ARBA00022448"/>
    </source>
</evidence>
<dbReference type="GO" id="GO:0006611">
    <property type="term" value="P:protein export from nucleus"/>
    <property type="evidence" value="ECO:0007669"/>
    <property type="project" value="InterPro"/>
</dbReference>
<comment type="subcellular location">
    <subcellularLocation>
        <location evidence="1">Nucleus</location>
    </subcellularLocation>
</comment>
<keyword evidence="5" id="KW-0539">Nucleus</keyword>
<evidence type="ECO:0000256" key="5">
    <source>
        <dbReference type="ARBA" id="ARBA00023242"/>
    </source>
</evidence>